<organism evidence="1 2">
    <name type="scientific">Alkalimarinus alittae</name>
    <dbReference type="NCBI Taxonomy" id="2961619"/>
    <lineage>
        <taxon>Bacteria</taxon>
        <taxon>Pseudomonadati</taxon>
        <taxon>Pseudomonadota</taxon>
        <taxon>Gammaproteobacteria</taxon>
        <taxon>Alteromonadales</taxon>
        <taxon>Alteromonadaceae</taxon>
        <taxon>Alkalimarinus</taxon>
    </lineage>
</organism>
<gene>
    <name evidence="1" type="ORF">NKI27_13400</name>
</gene>
<evidence type="ECO:0008006" key="3">
    <source>
        <dbReference type="Google" id="ProtNLM"/>
    </source>
</evidence>
<reference evidence="1" key="1">
    <citation type="submission" date="2022-06" db="EMBL/GenBank/DDBJ databases">
        <title>Alkalimarinus sp. nov., isolated from gut of a Alitta virens.</title>
        <authorList>
            <person name="Yang A.I."/>
            <person name="Shin N.-R."/>
        </authorList>
    </citation>
    <scope>NUCLEOTIDE SEQUENCE</scope>
    <source>
        <strain evidence="1">A2M4</strain>
    </source>
</reference>
<protein>
    <recommendedName>
        <fullName evidence="3">PilZ domain-containing protein</fullName>
    </recommendedName>
</protein>
<evidence type="ECO:0000313" key="2">
    <source>
        <dbReference type="Proteomes" id="UP001163739"/>
    </source>
</evidence>
<sequence>MKDGIPNNKQDRRIKERHSAPCLQVTIRPSGLLKWFRRTVEVQCIDINRYGMAVESPCYFKPKDKITLDFKGKYIIESNILAVVTSSEKYEDIYRLGITFSYSTCNSQYSRKIDNALSRIERLYNERYSIQRQAS</sequence>
<keyword evidence="2" id="KW-1185">Reference proteome</keyword>
<dbReference type="Proteomes" id="UP001163739">
    <property type="component" value="Chromosome"/>
</dbReference>
<name>A0ABY6MZ04_9ALTE</name>
<dbReference type="EMBL" id="CP100390">
    <property type="protein sequence ID" value="UZE95060.1"/>
    <property type="molecule type" value="Genomic_DNA"/>
</dbReference>
<proteinExistence type="predicted"/>
<accession>A0ABY6MZ04</accession>
<evidence type="ECO:0000313" key="1">
    <source>
        <dbReference type="EMBL" id="UZE95060.1"/>
    </source>
</evidence>
<dbReference type="RefSeq" id="WP_265046551.1">
    <property type="nucleotide sequence ID" value="NZ_CP100390.1"/>
</dbReference>